<name>A0AAE0TEM8_9BIVA</name>
<accession>A0AAE0TEM8</accession>
<dbReference type="EMBL" id="JAEAOA010000302">
    <property type="protein sequence ID" value="KAK3608997.1"/>
    <property type="molecule type" value="Genomic_DNA"/>
</dbReference>
<reference evidence="1" key="1">
    <citation type="journal article" date="2021" name="Genome Biol. Evol.">
        <title>A High-Quality Reference Genome for a Parasitic Bivalve with Doubly Uniparental Inheritance (Bivalvia: Unionida).</title>
        <authorList>
            <person name="Smith C.H."/>
        </authorList>
    </citation>
    <scope>NUCLEOTIDE SEQUENCE</scope>
    <source>
        <strain evidence="1">CHS0354</strain>
    </source>
</reference>
<dbReference type="Proteomes" id="UP001195483">
    <property type="component" value="Unassembled WGS sequence"/>
</dbReference>
<gene>
    <name evidence="1" type="ORF">CHS0354_003896</name>
</gene>
<sequence>MQFSYVAGPLQRMEDIDVLNRIAQEIQTIETLPHLSDEYEEIKEFEENAASKIAHALETTQNIASYGENILARLGELRLKLNESTERTKAKMRGILHLDREQGNG</sequence>
<reference evidence="1" key="3">
    <citation type="submission" date="2023-05" db="EMBL/GenBank/DDBJ databases">
        <authorList>
            <person name="Smith C.H."/>
        </authorList>
    </citation>
    <scope>NUCLEOTIDE SEQUENCE</scope>
    <source>
        <strain evidence="1">CHS0354</strain>
        <tissue evidence="1">Mantle</tissue>
    </source>
</reference>
<proteinExistence type="predicted"/>
<comment type="caution">
    <text evidence="1">The sequence shown here is derived from an EMBL/GenBank/DDBJ whole genome shotgun (WGS) entry which is preliminary data.</text>
</comment>
<keyword evidence="2" id="KW-1185">Reference proteome</keyword>
<organism evidence="1 2">
    <name type="scientific">Potamilus streckersoni</name>
    <dbReference type="NCBI Taxonomy" id="2493646"/>
    <lineage>
        <taxon>Eukaryota</taxon>
        <taxon>Metazoa</taxon>
        <taxon>Spiralia</taxon>
        <taxon>Lophotrochozoa</taxon>
        <taxon>Mollusca</taxon>
        <taxon>Bivalvia</taxon>
        <taxon>Autobranchia</taxon>
        <taxon>Heteroconchia</taxon>
        <taxon>Palaeoheterodonta</taxon>
        <taxon>Unionida</taxon>
        <taxon>Unionoidea</taxon>
        <taxon>Unionidae</taxon>
        <taxon>Ambleminae</taxon>
        <taxon>Lampsilini</taxon>
        <taxon>Potamilus</taxon>
    </lineage>
</organism>
<protein>
    <submittedName>
        <fullName evidence="1">Uncharacterized protein</fullName>
    </submittedName>
</protein>
<evidence type="ECO:0000313" key="2">
    <source>
        <dbReference type="Proteomes" id="UP001195483"/>
    </source>
</evidence>
<dbReference type="AlphaFoldDB" id="A0AAE0TEM8"/>
<evidence type="ECO:0000313" key="1">
    <source>
        <dbReference type="EMBL" id="KAK3608997.1"/>
    </source>
</evidence>
<reference evidence="1" key="2">
    <citation type="journal article" date="2021" name="Genome Biol. Evol.">
        <title>Developing a high-quality reference genome for a parasitic bivalve with doubly uniparental inheritance (Bivalvia: Unionida).</title>
        <authorList>
            <person name="Smith C.H."/>
        </authorList>
    </citation>
    <scope>NUCLEOTIDE SEQUENCE</scope>
    <source>
        <strain evidence="1">CHS0354</strain>
        <tissue evidence="1">Mantle</tissue>
    </source>
</reference>